<keyword evidence="8" id="KW-1185">Reference proteome</keyword>
<proteinExistence type="inferred from homology"/>
<dbReference type="RefSeq" id="WP_379143790.1">
    <property type="nucleotide sequence ID" value="NZ_JBHUEN010000043.1"/>
</dbReference>
<dbReference type="SUPFAM" id="SSF52283">
    <property type="entry name" value="Formate/glycerate dehydrogenase catalytic domain-like"/>
    <property type="match status" value="1"/>
</dbReference>
<dbReference type="CDD" id="cd12175">
    <property type="entry name" value="2-Hacid_dh_11"/>
    <property type="match status" value="1"/>
</dbReference>
<keyword evidence="2 4" id="KW-0560">Oxidoreductase</keyword>
<evidence type="ECO:0000259" key="6">
    <source>
        <dbReference type="Pfam" id="PF02826"/>
    </source>
</evidence>
<dbReference type="InterPro" id="IPR036291">
    <property type="entry name" value="NAD(P)-bd_dom_sf"/>
</dbReference>
<dbReference type="Proteomes" id="UP001597213">
    <property type="component" value="Unassembled WGS sequence"/>
</dbReference>
<comment type="caution">
    <text evidence="7">The sequence shown here is derived from an EMBL/GenBank/DDBJ whole genome shotgun (WGS) entry which is preliminary data.</text>
</comment>
<dbReference type="PANTHER" id="PTHR43761:SF1">
    <property type="entry name" value="D-ISOMER SPECIFIC 2-HYDROXYACID DEHYDROGENASE CATALYTIC DOMAIN-CONTAINING PROTEIN-RELATED"/>
    <property type="match status" value="1"/>
</dbReference>
<gene>
    <name evidence="7" type="ORF">ACFSCT_14250</name>
</gene>
<dbReference type="PANTHER" id="PTHR43761">
    <property type="entry name" value="D-ISOMER SPECIFIC 2-HYDROXYACID DEHYDROGENASE FAMILY PROTEIN (AFU_ORTHOLOGUE AFUA_1G13630)"/>
    <property type="match status" value="1"/>
</dbReference>
<dbReference type="EMBL" id="JBHUEN010000043">
    <property type="protein sequence ID" value="MFD1882880.1"/>
    <property type="molecule type" value="Genomic_DNA"/>
</dbReference>
<accession>A0ABW4R9T9</accession>
<organism evidence="7 8">
    <name type="scientific">Paracoccus pacificus</name>
    <dbReference type="NCBI Taxonomy" id="1463598"/>
    <lineage>
        <taxon>Bacteria</taxon>
        <taxon>Pseudomonadati</taxon>
        <taxon>Pseudomonadota</taxon>
        <taxon>Alphaproteobacteria</taxon>
        <taxon>Rhodobacterales</taxon>
        <taxon>Paracoccaceae</taxon>
        <taxon>Paracoccus</taxon>
    </lineage>
</organism>
<reference evidence="8" key="1">
    <citation type="journal article" date="2019" name="Int. J. Syst. Evol. Microbiol.">
        <title>The Global Catalogue of Microorganisms (GCM) 10K type strain sequencing project: providing services to taxonomists for standard genome sequencing and annotation.</title>
        <authorList>
            <consortium name="The Broad Institute Genomics Platform"/>
            <consortium name="The Broad Institute Genome Sequencing Center for Infectious Disease"/>
            <person name="Wu L."/>
            <person name="Ma J."/>
        </authorList>
    </citation>
    <scope>NUCLEOTIDE SEQUENCE [LARGE SCALE GENOMIC DNA]</scope>
    <source>
        <strain evidence="8">CCUG 56029</strain>
    </source>
</reference>
<evidence type="ECO:0000313" key="7">
    <source>
        <dbReference type="EMBL" id="MFD1882880.1"/>
    </source>
</evidence>
<dbReference type="Pfam" id="PF02826">
    <property type="entry name" value="2-Hacid_dh_C"/>
    <property type="match status" value="1"/>
</dbReference>
<dbReference type="InterPro" id="IPR050418">
    <property type="entry name" value="D-iso_2-hydroxyacid_DH_PdxB"/>
</dbReference>
<dbReference type="SUPFAM" id="SSF51735">
    <property type="entry name" value="NAD(P)-binding Rossmann-fold domains"/>
    <property type="match status" value="1"/>
</dbReference>
<sequence length="320" mass="33980">MPRIVFLDPTTDDRMARMGGFLAPGWTLDNASSRDPDAQLAALEGADYAIVSDVPMTAAMMAVPGLKAVHKWGVGFDNIDLEAARRQGVRVFRTTGSNAITVAETALGMILALNRNIVRGHVAVEDGRWPKSELAVTSSTLSGKTVGIVGLGYIGKALAGLLRGFGCRVLYSKRTPLAETEERELGVSFAALPDLLQSADVVTLNCELNDSTRNMINRDTLALMKPEALLINVARGGVVVESDLAEAIRAHRLRGAGVDVFSVEPVQPDNPLLGLDRVIVTPHIAAVSADGFGASVQRMFGNFEAMEQGAPPPLAIDVLV</sequence>
<evidence type="ECO:0000256" key="2">
    <source>
        <dbReference type="ARBA" id="ARBA00023002"/>
    </source>
</evidence>
<name>A0ABW4R9T9_9RHOB</name>
<comment type="similarity">
    <text evidence="1 4">Belongs to the D-isomer specific 2-hydroxyacid dehydrogenase family.</text>
</comment>
<dbReference type="InterPro" id="IPR006140">
    <property type="entry name" value="D-isomer_DH_NAD-bd"/>
</dbReference>
<evidence type="ECO:0000259" key="5">
    <source>
        <dbReference type="Pfam" id="PF00389"/>
    </source>
</evidence>
<dbReference type="InterPro" id="IPR006139">
    <property type="entry name" value="D-isomer_2_OHA_DH_cat_dom"/>
</dbReference>
<evidence type="ECO:0000256" key="3">
    <source>
        <dbReference type="ARBA" id="ARBA00023027"/>
    </source>
</evidence>
<evidence type="ECO:0000256" key="4">
    <source>
        <dbReference type="RuleBase" id="RU003719"/>
    </source>
</evidence>
<feature type="domain" description="D-isomer specific 2-hydroxyacid dehydrogenase catalytic" evidence="5">
    <location>
        <begin position="28"/>
        <end position="312"/>
    </location>
</feature>
<evidence type="ECO:0000313" key="8">
    <source>
        <dbReference type="Proteomes" id="UP001597213"/>
    </source>
</evidence>
<keyword evidence="3" id="KW-0520">NAD</keyword>
<dbReference type="Gene3D" id="3.40.50.720">
    <property type="entry name" value="NAD(P)-binding Rossmann-like Domain"/>
    <property type="match status" value="2"/>
</dbReference>
<evidence type="ECO:0000256" key="1">
    <source>
        <dbReference type="ARBA" id="ARBA00005854"/>
    </source>
</evidence>
<protein>
    <submittedName>
        <fullName evidence="7">2-hydroxyacid dehydrogenase</fullName>
    </submittedName>
</protein>
<dbReference type="Pfam" id="PF00389">
    <property type="entry name" value="2-Hacid_dh"/>
    <property type="match status" value="1"/>
</dbReference>
<feature type="domain" description="D-isomer specific 2-hydroxyacid dehydrogenase NAD-binding" evidence="6">
    <location>
        <begin position="107"/>
        <end position="285"/>
    </location>
</feature>